<dbReference type="Proteomes" id="UP000625711">
    <property type="component" value="Unassembled WGS sequence"/>
</dbReference>
<sequence>MSYVAIATPSEEISASKSTSHNVKLSLPAHKLPKTNGNTFKNKSLPQTQKPTTSLTQYLNFSQTLSTSQSSQSSRSSSSDKKDGPLSGNGKPRPYPEGSRDSTPSTTHHSHPPSQLSKKSNSDRSSSRHKSGSKHLAGDDMDLDIF</sequence>
<reference evidence="2" key="1">
    <citation type="submission" date="2020-08" db="EMBL/GenBank/DDBJ databases">
        <title>Genome sequencing and assembly of the red palm weevil Rhynchophorus ferrugineus.</title>
        <authorList>
            <person name="Dias G.B."/>
            <person name="Bergman C.M."/>
            <person name="Manee M."/>
        </authorList>
    </citation>
    <scope>NUCLEOTIDE SEQUENCE</scope>
    <source>
        <strain evidence="2">AA-2017</strain>
        <tissue evidence="2">Whole larva</tissue>
    </source>
</reference>
<feature type="compositionally biased region" description="Polar residues" evidence="1">
    <location>
        <begin position="35"/>
        <end position="61"/>
    </location>
</feature>
<evidence type="ECO:0000256" key="1">
    <source>
        <dbReference type="SAM" id="MobiDB-lite"/>
    </source>
</evidence>
<accession>A0A834HW27</accession>
<feature type="compositionally biased region" description="Polar residues" evidence="1">
    <location>
        <begin position="11"/>
        <end position="23"/>
    </location>
</feature>
<proteinExistence type="predicted"/>
<evidence type="ECO:0000313" key="3">
    <source>
        <dbReference type="Proteomes" id="UP000625711"/>
    </source>
</evidence>
<gene>
    <name evidence="2" type="ORF">GWI33_017794</name>
</gene>
<name>A0A834HW27_RHYFE</name>
<feature type="compositionally biased region" description="Low complexity" evidence="1">
    <location>
        <begin position="62"/>
        <end position="77"/>
    </location>
</feature>
<protein>
    <submittedName>
        <fullName evidence="2">Uncharacterized protein</fullName>
    </submittedName>
</protein>
<comment type="caution">
    <text evidence="2">The sequence shown here is derived from an EMBL/GenBank/DDBJ whole genome shotgun (WGS) entry which is preliminary data.</text>
</comment>
<feature type="compositionally biased region" description="Low complexity" evidence="1">
    <location>
        <begin position="102"/>
        <end position="119"/>
    </location>
</feature>
<feature type="region of interest" description="Disordered" evidence="1">
    <location>
        <begin position="1"/>
        <end position="146"/>
    </location>
</feature>
<organism evidence="2 3">
    <name type="scientific">Rhynchophorus ferrugineus</name>
    <name type="common">Red palm weevil</name>
    <name type="synonym">Curculio ferrugineus</name>
    <dbReference type="NCBI Taxonomy" id="354439"/>
    <lineage>
        <taxon>Eukaryota</taxon>
        <taxon>Metazoa</taxon>
        <taxon>Ecdysozoa</taxon>
        <taxon>Arthropoda</taxon>
        <taxon>Hexapoda</taxon>
        <taxon>Insecta</taxon>
        <taxon>Pterygota</taxon>
        <taxon>Neoptera</taxon>
        <taxon>Endopterygota</taxon>
        <taxon>Coleoptera</taxon>
        <taxon>Polyphaga</taxon>
        <taxon>Cucujiformia</taxon>
        <taxon>Curculionidae</taxon>
        <taxon>Dryophthorinae</taxon>
        <taxon>Rhynchophorus</taxon>
    </lineage>
</organism>
<keyword evidence="3" id="KW-1185">Reference proteome</keyword>
<dbReference type="AlphaFoldDB" id="A0A834HW27"/>
<dbReference type="EMBL" id="JAACXV010014256">
    <property type="protein sequence ID" value="KAF7269154.1"/>
    <property type="molecule type" value="Genomic_DNA"/>
</dbReference>
<evidence type="ECO:0000313" key="2">
    <source>
        <dbReference type="EMBL" id="KAF7269154.1"/>
    </source>
</evidence>